<dbReference type="Proteomes" id="UP000183454">
    <property type="component" value="Unassembled WGS sequence"/>
</dbReference>
<reference evidence="1 2" key="1">
    <citation type="submission" date="2016-10" db="EMBL/GenBank/DDBJ databases">
        <authorList>
            <person name="de Groot N.N."/>
        </authorList>
    </citation>
    <scope>NUCLEOTIDE SEQUENCE [LARGE SCALE GENOMIC DNA]</scope>
    <source>
        <strain evidence="1 2">Nm110</strain>
    </source>
</reference>
<dbReference type="EMBL" id="FNNH01000011">
    <property type="protein sequence ID" value="SDW43487.1"/>
    <property type="molecule type" value="Genomic_DNA"/>
</dbReference>
<evidence type="ECO:0000313" key="1">
    <source>
        <dbReference type="EMBL" id="SDW43487.1"/>
    </source>
</evidence>
<dbReference type="AlphaFoldDB" id="A0A1H2TI91"/>
<gene>
    <name evidence="1" type="ORF">SAMN05421882_101123</name>
</gene>
<name>A0A1H2TI91_9PROT</name>
<protein>
    <submittedName>
        <fullName evidence="1">Uncharacterized protein</fullName>
    </submittedName>
</protein>
<proteinExistence type="predicted"/>
<accession>A0A1H2TI91</accession>
<evidence type="ECO:0000313" key="2">
    <source>
        <dbReference type="Proteomes" id="UP000183454"/>
    </source>
</evidence>
<organism evidence="1 2">
    <name type="scientific">Nitrosomonas communis</name>
    <dbReference type="NCBI Taxonomy" id="44574"/>
    <lineage>
        <taxon>Bacteria</taxon>
        <taxon>Pseudomonadati</taxon>
        <taxon>Pseudomonadota</taxon>
        <taxon>Betaproteobacteria</taxon>
        <taxon>Nitrosomonadales</taxon>
        <taxon>Nitrosomonadaceae</taxon>
        <taxon>Nitrosomonas</taxon>
    </lineage>
</organism>
<sequence length="35" mass="4245">MDSETLFRLVFGLQCPWEVKELKFAHDESKRKNDF</sequence>